<proteinExistence type="predicted"/>
<name>A0A8X6F472_TRICU</name>
<dbReference type="EMBL" id="BMAO01020688">
    <property type="protein sequence ID" value="GFQ69176.1"/>
    <property type="molecule type" value="Genomic_DNA"/>
</dbReference>
<organism evidence="2 3">
    <name type="scientific">Trichonephila clavata</name>
    <name type="common">Joro spider</name>
    <name type="synonym">Nephila clavata</name>
    <dbReference type="NCBI Taxonomy" id="2740835"/>
    <lineage>
        <taxon>Eukaryota</taxon>
        <taxon>Metazoa</taxon>
        <taxon>Ecdysozoa</taxon>
        <taxon>Arthropoda</taxon>
        <taxon>Chelicerata</taxon>
        <taxon>Arachnida</taxon>
        <taxon>Araneae</taxon>
        <taxon>Araneomorphae</taxon>
        <taxon>Entelegynae</taxon>
        <taxon>Araneoidea</taxon>
        <taxon>Nephilidae</taxon>
        <taxon>Trichonephila</taxon>
    </lineage>
</organism>
<evidence type="ECO:0000313" key="2">
    <source>
        <dbReference type="EMBL" id="GFQ69176.1"/>
    </source>
</evidence>
<evidence type="ECO:0000313" key="3">
    <source>
        <dbReference type="Proteomes" id="UP000887116"/>
    </source>
</evidence>
<keyword evidence="3" id="KW-1185">Reference proteome</keyword>
<accession>A0A8X6F472</accession>
<dbReference type="Proteomes" id="UP000887116">
    <property type="component" value="Unassembled WGS sequence"/>
</dbReference>
<gene>
    <name evidence="2" type="ORF">TNCT_117941</name>
</gene>
<sequence>MFSMLLLVSSVICVYGQQADGGANEIFAWPGEGSGENYPNAHLVFVTESNRGVLSSTPVPEFRMVDGDSAQDEVLLPFGEVCTYRRDNT</sequence>
<feature type="signal peptide" evidence="1">
    <location>
        <begin position="1"/>
        <end position="16"/>
    </location>
</feature>
<comment type="caution">
    <text evidence="2">The sequence shown here is derived from an EMBL/GenBank/DDBJ whole genome shotgun (WGS) entry which is preliminary data.</text>
</comment>
<keyword evidence="1" id="KW-0732">Signal</keyword>
<evidence type="ECO:0000256" key="1">
    <source>
        <dbReference type="SAM" id="SignalP"/>
    </source>
</evidence>
<reference evidence="2" key="1">
    <citation type="submission" date="2020-07" db="EMBL/GenBank/DDBJ databases">
        <title>Multicomponent nature underlies the extraordinary mechanical properties of spider dragline silk.</title>
        <authorList>
            <person name="Kono N."/>
            <person name="Nakamura H."/>
            <person name="Mori M."/>
            <person name="Yoshida Y."/>
            <person name="Ohtoshi R."/>
            <person name="Malay A.D."/>
            <person name="Moran D.A.P."/>
            <person name="Tomita M."/>
            <person name="Numata K."/>
            <person name="Arakawa K."/>
        </authorList>
    </citation>
    <scope>NUCLEOTIDE SEQUENCE</scope>
</reference>
<dbReference type="AlphaFoldDB" id="A0A8X6F472"/>
<protein>
    <submittedName>
        <fullName evidence="2">Uncharacterized protein</fullName>
    </submittedName>
</protein>
<feature type="chain" id="PRO_5036483355" evidence="1">
    <location>
        <begin position="17"/>
        <end position="89"/>
    </location>
</feature>